<dbReference type="AlphaFoldDB" id="C1DYQ4"/>
<evidence type="ECO:0000313" key="4">
    <source>
        <dbReference type="Proteomes" id="UP000002009"/>
    </source>
</evidence>
<evidence type="ECO:0000313" key="3">
    <source>
        <dbReference type="EMBL" id="ACO60984.1"/>
    </source>
</evidence>
<keyword evidence="2" id="KW-0732">Signal</keyword>
<dbReference type="KEGG" id="mis:MICPUN_55863"/>
<dbReference type="GeneID" id="8240921"/>
<dbReference type="Proteomes" id="UP000002009">
    <property type="component" value="Chromosome 2"/>
</dbReference>
<dbReference type="OrthoDB" id="10681039at2759"/>
<keyword evidence="4" id="KW-1185">Reference proteome</keyword>
<gene>
    <name evidence="3" type="ORF">MICPUN_55863</name>
</gene>
<proteinExistence type="predicted"/>
<dbReference type="STRING" id="296587.C1DYQ4"/>
<organism evidence="3 4">
    <name type="scientific">Micromonas commoda (strain RCC299 / NOUM17 / CCMP2709)</name>
    <name type="common">Picoplanktonic green alga</name>
    <dbReference type="NCBI Taxonomy" id="296587"/>
    <lineage>
        <taxon>Eukaryota</taxon>
        <taxon>Viridiplantae</taxon>
        <taxon>Chlorophyta</taxon>
        <taxon>Mamiellophyceae</taxon>
        <taxon>Mamiellales</taxon>
        <taxon>Mamiellaceae</taxon>
        <taxon>Micromonas</taxon>
    </lineage>
</organism>
<evidence type="ECO:0000256" key="2">
    <source>
        <dbReference type="SAM" id="SignalP"/>
    </source>
</evidence>
<feature type="region of interest" description="Disordered" evidence="1">
    <location>
        <begin position="30"/>
        <end position="60"/>
    </location>
</feature>
<evidence type="ECO:0000256" key="1">
    <source>
        <dbReference type="SAM" id="MobiDB-lite"/>
    </source>
</evidence>
<reference evidence="3 4" key="1">
    <citation type="journal article" date="2009" name="Science">
        <title>Green evolution and dynamic adaptations revealed by genomes of the marine picoeukaryotes Micromonas.</title>
        <authorList>
            <person name="Worden A.Z."/>
            <person name="Lee J.H."/>
            <person name="Mock T."/>
            <person name="Rouze P."/>
            <person name="Simmons M.P."/>
            <person name="Aerts A.L."/>
            <person name="Allen A.E."/>
            <person name="Cuvelier M.L."/>
            <person name="Derelle E."/>
            <person name="Everett M.V."/>
            <person name="Foulon E."/>
            <person name="Grimwood J."/>
            <person name="Gundlach H."/>
            <person name="Henrissat B."/>
            <person name="Napoli C."/>
            <person name="McDonald S.M."/>
            <person name="Parker M.S."/>
            <person name="Rombauts S."/>
            <person name="Salamov A."/>
            <person name="Von Dassow P."/>
            <person name="Badger J.H."/>
            <person name="Coutinho P.M."/>
            <person name="Demir E."/>
            <person name="Dubchak I."/>
            <person name="Gentemann C."/>
            <person name="Eikrem W."/>
            <person name="Gready J.E."/>
            <person name="John U."/>
            <person name="Lanier W."/>
            <person name="Lindquist E.A."/>
            <person name="Lucas S."/>
            <person name="Mayer K.F."/>
            <person name="Moreau H."/>
            <person name="Not F."/>
            <person name="Otillar R."/>
            <person name="Panaud O."/>
            <person name="Pangilinan J."/>
            <person name="Paulsen I."/>
            <person name="Piegu B."/>
            <person name="Poliakov A."/>
            <person name="Robbens S."/>
            <person name="Schmutz J."/>
            <person name="Toulza E."/>
            <person name="Wyss T."/>
            <person name="Zelensky A."/>
            <person name="Zhou K."/>
            <person name="Armbrust E.V."/>
            <person name="Bhattacharya D."/>
            <person name="Goodenough U.W."/>
            <person name="Van de Peer Y."/>
            <person name="Grigoriev I.V."/>
        </authorList>
    </citation>
    <scope>NUCLEOTIDE SEQUENCE [LARGE SCALE GENOMIC DNA]</scope>
    <source>
        <strain evidence="4">RCC299 / NOUM17</strain>
    </source>
</reference>
<feature type="compositionally biased region" description="Pro residues" evidence="1">
    <location>
        <begin position="165"/>
        <end position="201"/>
    </location>
</feature>
<feature type="signal peptide" evidence="2">
    <location>
        <begin position="1"/>
        <end position="23"/>
    </location>
</feature>
<feature type="region of interest" description="Disordered" evidence="1">
    <location>
        <begin position="141"/>
        <end position="201"/>
    </location>
</feature>
<name>C1DYQ4_MICCC</name>
<protein>
    <recommendedName>
        <fullName evidence="5">Right handed beta helix domain-containing protein</fullName>
    </recommendedName>
</protein>
<dbReference type="RefSeq" id="XP_002499726.1">
    <property type="nucleotide sequence ID" value="XM_002499680.1"/>
</dbReference>
<dbReference type="EMBL" id="CP001323">
    <property type="protein sequence ID" value="ACO60984.1"/>
    <property type="molecule type" value="Genomic_DNA"/>
</dbReference>
<accession>C1DYQ4</accession>
<sequence length="1081" mass="117840">MRRRGGLALAVLLALALALGVGGDEVDAGITSGTRNGDARRGQAGTDAPTGGADVNDGATHHLWRGVPEDHYVPDFHPDPLPDDHPLIVSHRRWWRDAIEHAFSRHHHTSPAEWTRSHPEGRRRILQSGLWPADWPTRPSTNYSGYNFPGGEGPDDRPYVLPMRYQPPPSPPPPPPSPPPLPPHPPPSAPFPPSPPPSPPPAPPPIYPVSRSRAWRPYPNSTLVDVFMGYAGVGPIFFAVDRYYYSTIRSDVEGPESFESRFDANNPRPPTLKGPGNTKHQQLHVPVNATEVYVRICDDAGYPLSAIQNVSIEPGSHLASAFGRGNSKEVTVKTLWELISAMRDDTVSKIKVIAHIGLGGRPLPTISGDRDLTIVGECANPAGPVGVPFNVTALNNTGFTPGYNVTDGFSHLPEIPPYNWSLFARWNDTASDRTTTTDAGRRLLQEMDRFGLNARPRGSRARRRLQFSHDPAPAGRDYAGIRETDTSDVLDRELYTGTFGDVYAGSFGDVGTDEGVAFLLAAIEVMSQLGEDSNLTLSELGAGIAQIEPVNETRYPWEQEVWSTWTEDAFFVRGTAFDSPTPLEYYEAGTTHAIGGPVIVAGGPELNLTWNRYYVPNVTAGNLTHVCRNETWVNETTICFNFTRDDYFKACGDGYAWNASGPVPGYVTRYYEPNVIIHPHWGSAEILSLNLSSTTNTSDEKGRWTVRTYNNKDDGSGIRVFCHNETLRDGVIVNGTLVNNTWNGTIFNGTYNGTELQYKFNRTLAEPWQMVCFNLTRTYINETCVATGGIYNVTTNTTFFRMIETFYVPLENRCVIDGLEHSAMFSVGDETSPDCAAFAPRPVRFKPGFGGAKPVPVDVSESNRKVHVPPHLAHRYDYDGWSGPNATTEGVARVPPRRRKLGGLHGSLDPRESGVDVFAGVPDTVVGEWSPWGNEQVTKRPSTNAASRRCGRLELNNLVLRRGWSASTAGAVAAVKGGELAVRRSVVEFSRTGPGAGRGGAIVNYRGDVRISRSTFRGNVAAKGVDGSATGGTDGGVVGTGDHLYHHGGTNNDPGSLWIDYDTTFDGKVHAVNQASSDQSI</sequence>
<dbReference type="InParanoid" id="C1DYQ4"/>
<evidence type="ECO:0008006" key="5">
    <source>
        <dbReference type="Google" id="ProtNLM"/>
    </source>
</evidence>
<feature type="chain" id="PRO_5002908739" description="Right handed beta helix domain-containing protein" evidence="2">
    <location>
        <begin position="24"/>
        <end position="1081"/>
    </location>
</feature>